<dbReference type="EMBL" id="ML977583">
    <property type="protein sequence ID" value="KAF2001458.1"/>
    <property type="molecule type" value="Genomic_DNA"/>
</dbReference>
<feature type="region of interest" description="Disordered" evidence="7">
    <location>
        <begin position="59"/>
        <end position="88"/>
    </location>
</feature>
<evidence type="ECO:0000256" key="4">
    <source>
        <dbReference type="ARBA" id="ARBA00047645"/>
    </source>
</evidence>
<dbReference type="InterPro" id="IPR020456">
    <property type="entry name" value="Acylphosphatase"/>
</dbReference>
<comment type="similarity">
    <text evidence="1 6">Belongs to the acylphosphatase family.</text>
</comment>
<keyword evidence="10" id="KW-1185">Reference proteome</keyword>
<comment type="catalytic activity">
    <reaction evidence="4">
        <text>an acyl phosphate + H2O = a carboxylate + phosphate + H(+)</text>
        <dbReference type="Rhea" id="RHEA:14965"/>
        <dbReference type="ChEBI" id="CHEBI:15377"/>
        <dbReference type="ChEBI" id="CHEBI:15378"/>
        <dbReference type="ChEBI" id="CHEBI:29067"/>
        <dbReference type="ChEBI" id="CHEBI:43474"/>
        <dbReference type="ChEBI" id="CHEBI:59918"/>
        <dbReference type="EC" id="3.6.1.7"/>
    </reaction>
</comment>
<evidence type="ECO:0000256" key="3">
    <source>
        <dbReference type="ARBA" id="ARBA00022801"/>
    </source>
</evidence>
<evidence type="ECO:0000313" key="9">
    <source>
        <dbReference type="EMBL" id="KAF2001458.1"/>
    </source>
</evidence>
<dbReference type="Proteomes" id="UP000799779">
    <property type="component" value="Unassembled WGS sequence"/>
</dbReference>
<dbReference type="AlphaFoldDB" id="A0A6A5WKB4"/>
<proteinExistence type="inferred from homology"/>
<evidence type="ECO:0000256" key="2">
    <source>
        <dbReference type="ARBA" id="ARBA00012150"/>
    </source>
</evidence>
<organism evidence="9 10">
    <name type="scientific">Amniculicola lignicola CBS 123094</name>
    <dbReference type="NCBI Taxonomy" id="1392246"/>
    <lineage>
        <taxon>Eukaryota</taxon>
        <taxon>Fungi</taxon>
        <taxon>Dikarya</taxon>
        <taxon>Ascomycota</taxon>
        <taxon>Pezizomycotina</taxon>
        <taxon>Dothideomycetes</taxon>
        <taxon>Pleosporomycetidae</taxon>
        <taxon>Pleosporales</taxon>
        <taxon>Amniculicolaceae</taxon>
        <taxon>Amniculicola</taxon>
    </lineage>
</organism>
<dbReference type="PROSITE" id="PS00151">
    <property type="entry name" value="ACYLPHOSPHATASE_2"/>
    <property type="match status" value="1"/>
</dbReference>
<dbReference type="SUPFAM" id="SSF54975">
    <property type="entry name" value="Acylphosphatase/BLUF domain-like"/>
    <property type="match status" value="1"/>
</dbReference>
<evidence type="ECO:0000256" key="6">
    <source>
        <dbReference type="RuleBase" id="RU004168"/>
    </source>
</evidence>
<keyword evidence="3" id="KW-0378">Hydrolase</keyword>
<protein>
    <recommendedName>
        <fullName evidence="2">acylphosphatase</fullName>
        <ecNumber evidence="2">3.6.1.7</ecNumber>
    </recommendedName>
</protein>
<dbReference type="PANTHER" id="PTHR10029">
    <property type="entry name" value="ACYLPHOSPHATASE"/>
    <property type="match status" value="1"/>
</dbReference>
<comment type="caution">
    <text evidence="5">Lacks conserved residue(s) required for the propagation of feature annotation.</text>
</comment>
<dbReference type="PROSITE" id="PS51160">
    <property type="entry name" value="ACYLPHOSPHATASE_3"/>
    <property type="match status" value="1"/>
</dbReference>
<dbReference type="Gene3D" id="3.30.70.100">
    <property type="match status" value="1"/>
</dbReference>
<gene>
    <name evidence="9" type="ORF">P154DRAFT_545148</name>
</gene>
<evidence type="ECO:0000256" key="7">
    <source>
        <dbReference type="SAM" id="MobiDB-lite"/>
    </source>
</evidence>
<dbReference type="InterPro" id="IPR036046">
    <property type="entry name" value="Acylphosphatase-like_dom_sf"/>
</dbReference>
<accession>A0A6A5WKB4</accession>
<feature type="domain" description="Acylphosphatase-like" evidence="8">
    <location>
        <begin position="5"/>
        <end position="88"/>
    </location>
</feature>
<dbReference type="Pfam" id="PF00708">
    <property type="entry name" value="Acylphosphatase"/>
    <property type="match status" value="1"/>
</dbReference>
<dbReference type="GO" id="GO:0003998">
    <property type="term" value="F:acylphosphatase activity"/>
    <property type="evidence" value="ECO:0007669"/>
    <property type="project" value="UniProtKB-EC"/>
</dbReference>
<evidence type="ECO:0000313" key="10">
    <source>
        <dbReference type="Proteomes" id="UP000799779"/>
    </source>
</evidence>
<reference evidence="9" key="1">
    <citation type="journal article" date="2020" name="Stud. Mycol.">
        <title>101 Dothideomycetes genomes: a test case for predicting lifestyles and emergence of pathogens.</title>
        <authorList>
            <person name="Haridas S."/>
            <person name="Albert R."/>
            <person name="Binder M."/>
            <person name="Bloem J."/>
            <person name="Labutti K."/>
            <person name="Salamov A."/>
            <person name="Andreopoulos B."/>
            <person name="Baker S."/>
            <person name="Barry K."/>
            <person name="Bills G."/>
            <person name="Bluhm B."/>
            <person name="Cannon C."/>
            <person name="Castanera R."/>
            <person name="Culley D."/>
            <person name="Daum C."/>
            <person name="Ezra D."/>
            <person name="Gonzalez J."/>
            <person name="Henrissat B."/>
            <person name="Kuo A."/>
            <person name="Liang C."/>
            <person name="Lipzen A."/>
            <person name="Lutzoni F."/>
            <person name="Magnuson J."/>
            <person name="Mondo S."/>
            <person name="Nolan M."/>
            <person name="Ohm R."/>
            <person name="Pangilinan J."/>
            <person name="Park H.-J."/>
            <person name="Ramirez L."/>
            <person name="Alfaro M."/>
            <person name="Sun H."/>
            <person name="Tritt A."/>
            <person name="Yoshinaga Y."/>
            <person name="Zwiers L.-H."/>
            <person name="Turgeon B."/>
            <person name="Goodwin S."/>
            <person name="Spatafora J."/>
            <person name="Crous P."/>
            <person name="Grigoriev I."/>
        </authorList>
    </citation>
    <scope>NUCLEOTIDE SEQUENCE</scope>
    <source>
        <strain evidence="9">CBS 123094</strain>
    </source>
</reference>
<dbReference type="PANTHER" id="PTHR10029:SF3">
    <property type="entry name" value="ACYLPHOSPHATASE-RELATED"/>
    <property type="match status" value="1"/>
</dbReference>
<dbReference type="InterPro" id="IPR017968">
    <property type="entry name" value="Acylphosphatase_CS"/>
</dbReference>
<evidence type="ECO:0000256" key="1">
    <source>
        <dbReference type="ARBA" id="ARBA00005614"/>
    </source>
</evidence>
<evidence type="ECO:0000256" key="5">
    <source>
        <dbReference type="PROSITE-ProRule" id="PRU00520"/>
    </source>
</evidence>
<dbReference type="InterPro" id="IPR001792">
    <property type="entry name" value="Acylphosphatase-like_dom"/>
</dbReference>
<name>A0A6A5WKB4_9PLEO</name>
<evidence type="ECO:0000259" key="8">
    <source>
        <dbReference type="PROSITE" id="PS51160"/>
    </source>
</evidence>
<dbReference type="EC" id="3.6.1.7" evidence="2"/>
<sequence length="88" mass="9390">MSAKRISYKVKGEVQGKYHTVKQAQKIGVTGFVKNLSDGSVQGEAQGSEDALKEFVSHLHKGPPAASVSDVEHSEMSSKAGESGFRVK</sequence>
<dbReference type="OrthoDB" id="7961613at2759"/>